<keyword evidence="2" id="KW-1185">Reference proteome</keyword>
<dbReference type="EMBL" id="BQXS01010246">
    <property type="protein sequence ID" value="GKT33421.1"/>
    <property type="molecule type" value="Genomic_DNA"/>
</dbReference>
<reference evidence="1" key="1">
    <citation type="submission" date="2022-03" db="EMBL/GenBank/DDBJ databases">
        <title>Draft genome sequence of Aduncisulcus paluster, a free-living microaerophilic Fornicata.</title>
        <authorList>
            <person name="Yuyama I."/>
            <person name="Kume K."/>
            <person name="Tamura T."/>
            <person name="Inagaki Y."/>
            <person name="Hashimoto T."/>
        </authorList>
    </citation>
    <scope>NUCLEOTIDE SEQUENCE</scope>
    <source>
        <strain evidence="1">NY0171</strain>
    </source>
</reference>
<dbReference type="Gene3D" id="3.10.10.10">
    <property type="entry name" value="HIV Type 1 Reverse Transcriptase, subunit A, domain 1"/>
    <property type="match status" value="1"/>
</dbReference>
<proteinExistence type="predicted"/>
<accession>A0ABQ5KN94</accession>
<dbReference type="Proteomes" id="UP001057375">
    <property type="component" value="Unassembled WGS sequence"/>
</dbReference>
<gene>
    <name evidence="1" type="ORF">ADUPG1_007338</name>
</gene>
<evidence type="ECO:0000313" key="1">
    <source>
        <dbReference type="EMBL" id="GKT33421.1"/>
    </source>
</evidence>
<evidence type="ECO:0008006" key="3">
    <source>
        <dbReference type="Google" id="ProtNLM"/>
    </source>
</evidence>
<organism evidence="1 2">
    <name type="scientific">Aduncisulcus paluster</name>
    <dbReference type="NCBI Taxonomy" id="2918883"/>
    <lineage>
        <taxon>Eukaryota</taxon>
        <taxon>Metamonada</taxon>
        <taxon>Carpediemonas-like organisms</taxon>
        <taxon>Aduncisulcus</taxon>
    </lineage>
</organism>
<feature type="non-terminal residue" evidence="1">
    <location>
        <position position="152"/>
    </location>
</feature>
<evidence type="ECO:0000313" key="2">
    <source>
        <dbReference type="Proteomes" id="UP001057375"/>
    </source>
</evidence>
<name>A0ABQ5KN94_9EUKA</name>
<dbReference type="SUPFAM" id="SSF56672">
    <property type="entry name" value="DNA/RNA polymerases"/>
    <property type="match status" value="1"/>
</dbReference>
<protein>
    <recommendedName>
        <fullName evidence="3">Retrotransposon gag domain-containing protein</fullName>
    </recommendedName>
</protein>
<sequence length="152" mass="17211">MNDHKIYSARGGKEPWHTLIDVHVLSALRLATKCDGDTNPEEFLAAIKKFFGAGSTQGFYDQLRRIKLKKMKEPELVQYVAAYQEVIASNPDFGNDDTVGRLFLGGLRNRRLPARHAEFVREEIDRLMEKGIIVRAKSRFASPILVVPKKGN</sequence>
<dbReference type="InterPro" id="IPR043502">
    <property type="entry name" value="DNA/RNA_pol_sf"/>
</dbReference>
<comment type="caution">
    <text evidence="1">The sequence shown here is derived from an EMBL/GenBank/DDBJ whole genome shotgun (WGS) entry which is preliminary data.</text>
</comment>